<dbReference type="Gene3D" id="2.40.30.10">
    <property type="entry name" value="Translation factors"/>
    <property type="match status" value="1"/>
</dbReference>
<dbReference type="GO" id="GO:0050660">
    <property type="term" value="F:flavin adenine dinucleotide binding"/>
    <property type="evidence" value="ECO:0007669"/>
    <property type="project" value="InterPro"/>
</dbReference>
<dbReference type="GO" id="GO:0046872">
    <property type="term" value="F:metal ion binding"/>
    <property type="evidence" value="ECO:0007669"/>
    <property type="project" value="UniProtKB-KW"/>
</dbReference>
<dbReference type="OrthoDB" id="9796486at2"/>
<dbReference type="SUPFAM" id="SSF52343">
    <property type="entry name" value="Ferredoxin reductase-like, C-terminal NADP-linked domain"/>
    <property type="match status" value="1"/>
</dbReference>
<comment type="cofactor">
    <cofactor evidence="11">
        <name>FAD</name>
        <dbReference type="ChEBI" id="CHEBI:57692"/>
    </cofactor>
    <text evidence="11">Binds 1 FAD per subunit.</text>
</comment>
<keyword evidence="15" id="KW-1185">Reference proteome</keyword>
<dbReference type="PANTHER" id="PTHR43513">
    <property type="entry name" value="DIHYDROOROTATE DEHYDROGENASE B (NAD(+)), ELECTRON TRANSFER SUBUNIT"/>
    <property type="match status" value="1"/>
</dbReference>
<keyword evidence="2" id="KW-0813">Transport</keyword>
<evidence type="ECO:0000256" key="5">
    <source>
        <dbReference type="ARBA" id="ARBA00022723"/>
    </source>
</evidence>
<evidence type="ECO:0000256" key="10">
    <source>
        <dbReference type="ARBA" id="ARBA00034078"/>
    </source>
</evidence>
<dbReference type="InterPro" id="IPR017927">
    <property type="entry name" value="FAD-bd_FR_type"/>
</dbReference>
<proteinExistence type="inferred from homology"/>
<feature type="binding site" evidence="12">
    <location>
        <position position="235"/>
    </location>
    <ligand>
        <name>[2Fe-2S] cluster</name>
        <dbReference type="ChEBI" id="CHEBI:190135"/>
    </ligand>
</feature>
<dbReference type="InterPro" id="IPR037117">
    <property type="entry name" value="Dihydroorotate_DH_ele_sf"/>
</dbReference>
<keyword evidence="6 11" id="KW-0274">FAD</keyword>
<keyword evidence="3 11" id="KW-0285">Flavoprotein</keyword>
<name>A0A1M7YAR5_9BACT</name>
<dbReference type="GO" id="GO:0006221">
    <property type="term" value="P:pyrimidine nucleotide biosynthetic process"/>
    <property type="evidence" value="ECO:0007669"/>
    <property type="project" value="InterPro"/>
</dbReference>
<dbReference type="SUPFAM" id="SSF63380">
    <property type="entry name" value="Riboflavin synthase domain-like"/>
    <property type="match status" value="1"/>
</dbReference>
<dbReference type="RefSeq" id="WP_073614435.1">
    <property type="nucleotide sequence ID" value="NZ_FRFE01000015.1"/>
</dbReference>
<dbReference type="InterPro" id="IPR017938">
    <property type="entry name" value="Riboflavin_synthase-like_b-brl"/>
</dbReference>
<gene>
    <name evidence="14" type="ORF">SAMN02745220_03023</name>
</gene>
<dbReference type="Gene3D" id="2.10.240.10">
    <property type="entry name" value="Dihydroorotate dehydrogenase, electron transfer subunit"/>
    <property type="match status" value="1"/>
</dbReference>
<evidence type="ECO:0000256" key="6">
    <source>
        <dbReference type="ARBA" id="ARBA00022827"/>
    </source>
</evidence>
<evidence type="ECO:0000256" key="7">
    <source>
        <dbReference type="ARBA" id="ARBA00022982"/>
    </source>
</evidence>
<feature type="domain" description="FAD-binding FR-type" evidence="13">
    <location>
        <begin position="3"/>
        <end position="102"/>
    </location>
</feature>
<evidence type="ECO:0000256" key="11">
    <source>
        <dbReference type="PIRSR" id="PIRSR006816-1"/>
    </source>
</evidence>
<organism evidence="14 15">
    <name type="scientific">Desulfopila aestuarii DSM 18488</name>
    <dbReference type="NCBI Taxonomy" id="1121416"/>
    <lineage>
        <taxon>Bacteria</taxon>
        <taxon>Pseudomonadati</taxon>
        <taxon>Thermodesulfobacteriota</taxon>
        <taxon>Desulfobulbia</taxon>
        <taxon>Desulfobulbales</taxon>
        <taxon>Desulfocapsaceae</taxon>
        <taxon>Desulfopila</taxon>
    </lineage>
</organism>
<evidence type="ECO:0000256" key="12">
    <source>
        <dbReference type="PIRSR" id="PIRSR006816-2"/>
    </source>
</evidence>
<keyword evidence="9 12" id="KW-0411">Iron-sulfur</keyword>
<feature type="binding site" evidence="12">
    <location>
        <position position="232"/>
    </location>
    <ligand>
        <name>[2Fe-2S] cluster</name>
        <dbReference type="ChEBI" id="CHEBI:190135"/>
    </ligand>
</feature>
<dbReference type="InterPro" id="IPR008333">
    <property type="entry name" value="Cbr1-like_FAD-bd_dom"/>
</dbReference>
<dbReference type="InterPro" id="IPR001433">
    <property type="entry name" value="OxRdtase_FAD/NAD-bd"/>
</dbReference>
<reference evidence="14 15" key="1">
    <citation type="submission" date="2016-12" db="EMBL/GenBank/DDBJ databases">
        <authorList>
            <person name="Song W.-J."/>
            <person name="Kurnit D.M."/>
        </authorList>
    </citation>
    <scope>NUCLEOTIDE SEQUENCE [LARGE SCALE GENOMIC DNA]</scope>
    <source>
        <strain evidence="14 15">DSM 18488</strain>
    </source>
</reference>
<dbReference type="InterPro" id="IPR039261">
    <property type="entry name" value="FNR_nucleotide-bd"/>
</dbReference>
<keyword evidence="7" id="KW-0249">Electron transport</keyword>
<dbReference type="InterPro" id="IPR019480">
    <property type="entry name" value="Dihydroorotate_DH_Fe-S-bd"/>
</dbReference>
<evidence type="ECO:0000259" key="13">
    <source>
        <dbReference type="PROSITE" id="PS51384"/>
    </source>
</evidence>
<dbReference type="Gene3D" id="3.40.50.80">
    <property type="entry name" value="Nucleotide-binding domain of ferredoxin-NADP reductase (FNR) module"/>
    <property type="match status" value="1"/>
</dbReference>
<evidence type="ECO:0000256" key="2">
    <source>
        <dbReference type="ARBA" id="ARBA00022448"/>
    </source>
</evidence>
<keyword evidence="5 12" id="KW-0479">Metal-binding</keyword>
<evidence type="ECO:0000313" key="14">
    <source>
        <dbReference type="EMBL" id="SHO49699.1"/>
    </source>
</evidence>
<feature type="binding site" evidence="12">
    <location>
        <position position="227"/>
    </location>
    <ligand>
        <name>[2Fe-2S] cluster</name>
        <dbReference type="ChEBI" id="CHEBI:190135"/>
    </ligand>
</feature>
<sequence>MPQYQEKTIVTRVEQLSCENVRITLKAPEIASCCKPGQFVMIRTSVGKDPLLRRPFSIHQADASGHIQIYFKIVGRGTEILAHVRVNEEISVFGPLGRGFTIDENLPTCIIGGGLGIAPLLFLAKEICRRKKKNCGPDLIILGGRTLDEVEPLVNDFREVGIRTLATTDDGSYGEKGFVTDVLKSVELAPNTQVYACGPEPMMAAINDFCLAEGLRCQVSVESVMACGMGACLGCNRPVGDGKYVHVCMDGPVFEAKELKWNL</sequence>
<evidence type="ECO:0000313" key="15">
    <source>
        <dbReference type="Proteomes" id="UP000184603"/>
    </source>
</evidence>
<dbReference type="Proteomes" id="UP000184603">
    <property type="component" value="Unassembled WGS sequence"/>
</dbReference>
<dbReference type="AlphaFoldDB" id="A0A1M7YAR5"/>
<keyword evidence="4 12" id="KW-0001">2Fe-2S</keyword>
<feature type="binding site" evidence="11">
    <location>
        <begin position="54"/>
        <end position="57"/>
    </location>
    <ligand>
        <name>FAD</name>
        <dbReference type="ChEBI" id="CHEBI:57692"/>
    </ligand>
</feature>
<comment type="similarity">
    <text evidence="1">Belongs to the PyrK family.</text>
</comment>
<evidence type="ECO:0000256" key="8">
    <source>
        <dbReference type="ARBA" id="ARBA00023004"/>
    </source>
</evidence>
<dbReference type="Pfam" id="PF00970">
    <property type="entry name" value="FAD_binding_6"/>
    <property type="match status" value="1"/>
</dbReference>
<dbReference type="InterPro" id="IPR012165">
    <property type="entry name" value="Cyt_c3_hydrogenase_gsu"/>
</dbReference>
<dbReference type="Pfam" id="PF00175">
    <property type="entry name" value="NAD_binding_1"/>
    <property type="match status" value="1"/>
</dbReference>
<dbReference type="PRINTS" id="PR00410">
    <property type="entry name" value="PHEHYDRXLASE"/>
</dbReference>
<feature type="binding site" evidence="12">
    <location>
        <position position="248"/>
    </location>
    <ligand>
        <name>[2Fe-2S] cluster</name>
        <dbReference type="ChEBI" id="CHEBI:190135"/>
    </ligand>
</feature>
<feature type="binding site" evidence="11">
    <location>
        <begin position="77"/>
        <end position="78"/>
    </location>
    <ligand>
        <name>FAD</name>
        <dbReference type="ChEBI" id="CHEBI:57692"/>
    </ligand>
</feature>
<dbReference type="GO" id="GO:0016491">
    <property type="term" value="F:oxidoreductase activity"/>
    <property type="evidence" value="ECO:0007669"/>
    <property type="project" value="InterPro"/>
</dbReference>
<comment type="cofactor">
    <cofactor evidence="10">
        <name>[2Fe-2S] cluster</name>
        <dbReference type="ChEBI" id="CHEBI:190135"/>
    </cofactor>
</comment>
<dbReference type="PIRSF" id="PIRSF006816">
    <property type="entry name" value="Cyc3_hyd_g"/>
    <property type="match status" value="1"/>
</dbReference>
<evidence type="ECO:0000256" key="4">
    <source>
        <dbReference type="ARBA" id="ARBA00022714"/>
    </source>
</evidence>
<dbReference type="InterPro" id="IPR050353">
    <property type="entry name" value="PyrK_electron_transfer"/>
</dbReference>
<keyword evidence="8 12" id="KW-0408">Iron</keyword>
<dbReference type="PROSITE" id="PS51384">
    <property type="entry name" value="FAD_FR"/>
    <property type="match status" value="1"/>
</dbReference>
<accession>A0A1M7YAR5</accession>
<dbReference type="EMBL" id="FRFE01000015">
    <property type="protein sequence ID" value="SHO49699.1"/>
    <property type="molecule type" value="Genomic_DNA"/>
</dbReference>
<evidence type="ECO:0000256" key="3">
    <source>
        <dbReference type="ARBA" id="ARBA00022630"/>
    </source>
</evidence>
<dbReference type="STRING" id="1121416.SAMN02745220_03023"/>
<dbReference type="GO" id="GO:0051537">
    <property type="term" value="F:2 iron, 2 sulfur cluster binding"/>
    <property type="evidence" value="ECO:0007669"/>
    <property type="project" value="UniProtKB-KW"/>
</dbReference>
<dbReference type="Pfam" id="PF10418">
    <property type="entry name" value="DHODB_Fe-S_bind"/>
    <property type="match status" value="1"/>
</dbReference>
<protein>
    <submittedName>
        <fullName evidence="14">Dihydroorotate dehydrogenase electron transfer subunit</fullName>
    </submittedName>
</protein>
<comment type="cofactor">
    <cofactor evidence="12">
        <name>[2Fe-2S] cluster</name>
        <dbReference type="ChEBI" id="CHEBI:190135"/>
    </cofactor>
    <text evidence="12">Binds 1 [2Fe-2S] cluster per subunit.</text>
</comment>
<dbReference type="CDD" id="cd06218">
    <property type="entry name" value="DHOD_e_trans"/>
    <property type="match status" value="1"/>
</dbReference>
<dbReference type="PANTHER" id="PTHR43513:SF3">
    <property type="entry name" value="DIHYDROOROTATE DEHYDROGENASE B (NAD(+)), ELECTRON TRANSFER SUBUNIT-RELATED"/>
    <property type="match status" value="1"/>
</dbReference>
<evidence type="ECO:0000256" key="9">
    <source>
        <dbReference type="ARBA" id="ARBA00023014"/>
    </source>
</evidence>
<evidence type="ECO:0000256" key="1">
    <source>
        <dbReference type="ARBA" id="ARBA00006422"/>
    </source>
</evidence>